<feature type="domain" description="Transcription regulator PadR N-terminal" evidence="1">
    <location>
        <begin position="22"/>
        <end position="90"/>
    </location>
</feature>
<dbReference type="SUPFAM" id="SSF46785">
    <property type="entry name" value="Winged helix' DNA-binding domain"/>
    <property type="match status" value="1"/>
</dbReference>
<sequence length="112" mass="12530">MAEQPWPSDWLRGLLSLAVRRVLLDGPTYGYAISTALTDAGFGDIKGGTLYPLLTRLETSGDVVSEWHEGDGGPGRKYFRLTPDGEARFHDEATRWAEFARHTTDFISKERT</sequence>
<dbReference type="Gene3D" id="1.10.10.10">
    <property type="entry name" value="Winged helix-like DNA-binding domain superfamily/Winged helix DNA-binding domain"/>
    <property type="match status" value="1"/>
</dbReference>
<dbReference type="Pfam" id="PF03551">
    <property type="entry name" value="PadR"/>
    <property type="match status" value="1"/>
</dbReference>
<gene>
    <name evidence="2" type="ORF">NCTC7915_02082</name>
</gene>
<dbReference type="RefSeq" id="WP_115031821.1">
    <property type="nucleotide sequence ID" value="NZ_UFYA01000001.1"/>
</dbReference>
<evidence type="ECO:0000259" key="1">
    <source>
        <dbReference type="Pfam" id="PF03551"/>
    </source>
</evidence>
<dbReference type="InterPro" id="IPR005149">
    <property type="entry name" value="Tscrpt_reg_PadR_N"/>
</dbReference>
<dbReference type="InterPro" id="IPR036388">
    <property type="entry name" value="WH-like_DNA-bd_sf"/>
</dbReference>
<organism evidence="2 3">
    <name type="scientific">Dermatophilus congolensis</name>
    <dbReference type="NCBI Taxonomy" id="1863"/>
    <lineage>
        <taxon>Bacteria</taxon>
        <taxon>Bacillati</taxon>
        <taxon>Actinomycetota</taxon>
        <taxon>Actinomycetes</taxon>
        <taxon>Micrococcales</taxon>
        <taxon>Dermatophilaceae</taxon>
        <taxon>Dermatophilus</taxon>
    </lineage>
</organism>
<dbReference type="PANTHER" id="PTHR33169">
    <property type="entry name" value="PADR-FAMILY TRANSCRIPTIONAL REGULATOR"/>
    <property type="match status" value="1"/>
</dbReference>
<dbReference type="AlphaFoldDB" id="A0AA46H1B0"/>
<accession>A0AA46H1B0</accession>
<evidence type="ECO:0000313" key="3">
    <source>
        <dbReference type="Proteomes" id="UP000254118"/>
    </source>
</evidence>
<name>A0AA46H1B0_9MICO</name>
<comment type="caution">
    <text evidence="2">The sequence shown here is derived from an EMBL/GenBank/DDBJ whole genome shotgun (WGS) entry which is preliminary data.</text>
</comment>
<proteinExistence type="predicted"/>
<dbReference type="InterPro" id="IPR052509">
    <property type="entry name" value="Metal_resp_DNA-bind_regulator"/>
</dbReference>
<dbReference type="InterPro" id="IPR036390">
    <property type="entry name" value="WH_DNA-bd_sf"/>
</dbReference>
<reference evidence="2 3" key="1">
    <citation type="submission" date="2018-06" db="EMBL/GenBank/DDBJ databases">
        <authorList>
            <consortium name="Pathogen Informatics"/>
            <person name="Doyle S."/>
        </authorList>
    </citation>
    <scope>NUCLEOTIDE SEQUENCE [LARGE SCALE GENOMIC DNA]</scope>
    <source>
        <strain evidence="2 3">NCTC7915</strain>
    </source>
</reference>
<dbReference type="Proteomes" id="UP000254118">
    <property type="component" value="Unassembled WGS sequence"/>
</dbReference>
<protein>
    <submittedName>
        <fullName evidence="2">Lineage-specific thermal regulator protein</fullName>
    </submittedName>
</protein>
<evidence type="ECO:0000313" key="2">
    <source>
        <dbReference type="EMBL" id="STD14317.1"/>
    </source>
</evidence>
<dbReference type="PANTHER" id="PTHR33169:SF14">
    <property type="entry name" value="TRANSCRIPTIONAL REGULATOR RV3488"/>
    <property type="match status" value="1"/>
</dbReference>
<dbReference type="EMBL" id="UFYA01000001">
    <property type="protein sequence ID" value="STD14317.1"/>
    <property type="molecule type" value="Genomic_DNA"/>
</dbReference>